<dbReference type="GO" id="GO:0030628">
    <property type="term" value="F:pre-mRNA 3'-splice site binding"/>
    <property type="evidence" value="ECO:0000318"/>
    <property type="project" value="GO_Central"/>
</dbReference>
<feature type="domain" description="C3H1-type" evidence="15">
    <location>
        <begin position="11"/>
        <end position="39"/>
    </location>
</feature>
<dbReference type="InterPro" id="IPR012677">
    <property type="entry name" value="Nucleotide-bd_a/b_plait_sf"/>
</dbReference>
<evidence type="ECO:0000256" key="8">
    <source>
        <dbReference type="ARBA" id="ARBA00023125"/>
    </source>
</evidence>
<dbReference type="SMART" id="SM00361">
    <property type="entry name" value="RRM_1"/>
    <property type="match status" value="1"/>
</dbReference>
<dbReference type="InterPro" id="IPR009145">
    <property type="entry name" value="U2AF_small"/>
</dbReference>
<dbReference type="InterPro" id="IPR003954">
    <property type="entry name" value="RRM_euk-type"/>
</dbReference>
<dbReference type="Gene3D" id="3.30.70.330">
    <property type="match status" value="1"/>
</dbReference>
<keyword evidence="10" id="KW-0539">Nucleus</keyword>
<dbReference type="Pfam" id="PF00076">
    <property type="entry name" value="RRM_1"/>
    <property type="match status" value="1"/>
</dbReference>
<evidence type="ECO:0000256" key="1">
    <source>
        <dbReference type="ARBA" id="ARBA00004123"/>
    </source>
</evidence>
<dbReference type="GO" id="GO:0003677">
    <property type="term" value="F:DNA binding"/>
    <property type="evidence" value="ECO:0007669"/>
    <property type="project" value="UniProtKB-KW"/>
</dbReference>
<proteinExistence type="predicted"/>
<evidence type="ECO:0000259" key="15">
    <source>
        <dbReference type="PROSITE" id="PS50103"/>
    </source>
</evidence>
<dbReference type="OrthoDB" id="423462at2759"/>
<name>D8T1Z0_SELML</name>
<evidence type="ECO:0000313" key="16">
    <source>
        <dbReference type="EMBL" id="EFJ09315.1"/>
    </source>
</evidence>
<dbReference type="Gramene" id="EFJ09315">
    <property type="protein sequence ID" value="EFJ09315"/>
    <property type="gene ID" value="SELMODRAFT_4876"/>
</dbReference>
<dbReference type="SMART" id="SM00360">
    <property type="entry name" value="RRM"/>
    <property type="match status" value="1"/>
</dbReference>
<evidence type="ECO:0000256" key="7">
    <source>
        <dbReference type="ARBA" id="ARBA00022884"/>
    </source>
</evidence>
<dbReference type="GO" id="GO:0008270">
    <property type="term" value="F:zinc ion binding"/>
    <property type="evidence" value="ECO:0007669"/>
    <property type="project" value="UniProtKB-KW"/>
</dbReference>
<dbReference type="InterPro" id="IPR035979">
    <property type="entry name" value="RBD_domain_sf"/>
</dbReference>
<evidence type="ECO:0000256" key="11">
    <source>
        <dbReference type="PROSITE-ProRule" id="PRU00176"/>
    </source>
</evidence>
<dbReference type="EMBL" id="GL377664">
    <property type="protein sequence ID" value="EFJ09315.1"/>
    <property type="molecule type" value="Genomic_DNA"/>
</dbReference>
<feature type="non-terminal residue" evidence="16">
    <location>
        <position position="1"/>
    </location>
</feature>
<keyword evidence="3 12" id="KW-0479">Metal-binding</keyword>
<dbReference type="STRING" id="88036.D8T1Z0"/>
<sequence>AQHLADIFGTEQDRVNCPFYLKMGACRHGDRCSRAHVKPKQSCTLLLNNMYQSPEITPGQAYRNTAISKEELQKDLDAFYEDVFKEVSKHGKVEALKICNNFGNHLAGNVYVQFRHEEHAVAAMAALNGRFYSGRPIAAEFSPVTDFREASCRQEEQGGCSRGGCCNFLHLYHPSRALMRELMGDRSSSPPRRDHRRRPREEDGERDHKRRPREEDG</sequence>
<comment type="subcellular location">
    <subcellularLocation>
        <location evidence="1">Nucleus</location>
    </subcellularLocation>
</comment>
<dbReference type="eggNOG" id="KOG2202">
    <property type="taxonomic scope" value="Eukaryota"/>
</dbReference>
<evidence type="ECO:0000256" key="5">
    <source>
        <dbReference type="ARBA" id="ARBA00022771"/>
    </source>
</evidence>
<feature type="non-terminal residue" evidence="16">
    <location>
        <position position="217"/>
    </location>
</feature>
<dbReference type="HOGENOM" id="CLU_059852_1_0_1"/>
<keyword evidence="7 11" id="KW-0694">RNA-binding</keyword>
<feature type="domain" description="C3H1-type" evidence="15">
    <location>
        <begin position="146"/>
        <end position="173"/>
    </location>
</feature>
<dbReference type="SUPFAM" id="SSF54928">
    <property type="entry name" value="RNA-binding domain, RBD"/>
    <property type="match status" value="1"/>
</dbReference>
<evidence type="ECO:0000256" key="4">
    <source>
        <dbReference type="ARBA" id="ARBA00022737"/>
    </source>
</evidence>
<feature type="domain" description="RRM" evidence="14">
    <location>
        <begin position="43"/>
        <end position="144"/>
    </location>
</feature>
<feature type="compositionally biased region" description="Basic and acidic residues" evidence="13">
    <location>
        <begin position="199"/>
        <end position="217"/>
    </location>
</feature>
<dbReference type="KEGG" id="smo:SELMODRAFT_4876"/>
<dbReference type="Pfam" id="PF00642">
    <property type="entry name" value="zf-CCCH"/>
    <property type="match status" value="1"/>
</dbReference>
<evidence type="ECO:0000256" key="10">
    <source>
        <dbReference type="ARBA" id="ARBA00023242"/>
    </source>
</evidence>
<gene>
    <name evidence="16" type="ORF">SELMODRAFT_4876</name>
</gene>
<dbReference type="GO" id="GO:0005681">
    <property type="term" value="C:spliceosomal complex"/>
    <property type="evidence" value="ECO:0000318"/>
    <property type="project" value="GO_Central"/>
</dbReference>
<keyword evidence="5 12" id="KW-0863">Zinc-finger</keyword>
<dbReference type="PANTHER" id="PTHR12620">
    <property type="entry name" value="U2 SNRNP AUXILIARY FACTOR, SMALL SUBUNIT"/>
    <property type="match status" value="1"/>
</dbReference>
<dbReference type="SMART" id="SM00356">
    <property type="entry name" value="ZnF_C3H1"/>
    <property type="match status" value="2"/>
</dbReference>
<dbReference type="InterPro" id="IPR000504">
    <property type="entry name" value="RRM_dom"/>
</dbReference>
<dbReference type="AlphaFoldDB" id="D8T1Z0"/>
<organism evidence="17">
    <name type="scientific">Selaginella moellendorffii</name>
    <name type="common">Spikemoss</name>
    <dbReference type="NCBI Taxonomy" id="88036"/>
    <lineage>
        <taxon>Eukaryota</taxon>
        <taxon>Viridiplantae</taxon>
        <taxon>Streptophyta</taxon>
        <taxon>Embryophyta</taxon>
        <taxon>Tracheophyta</taxon>
        <taxon>Lycopodiopsida</taxon>
        <taxon>Selaginellales</taxon>
        <taxon>Selaginellaceae</taxon>
        <taxon>Selaginella</taxon>
    </lineage>
</organism>
<keyword evidence="4" id="KW-0677">Repeat</keyword>
<evidence type="ECO:0000256" key="6">
    <source>
        <dbReference type="ARBA" id="ARBA00022833"/>
    </source>
</evidence>
<feature type="zinc finger region" description="C3H1-type" evidence="12">
    <location>
        <begin position="146"/>
        <end position="173"/>
    </location>
</feature>
<dbReference type="PRINTS" id="PR01848">
    <property type="entry name" value="U2AUXFACTOR"/>
</dbReference>
<dbReference type="PROSITE" id="PS50102">
    <property type="entry name" value="RRM"/>
    <property type="match status" value="1"/>
</dbReference>
<keyword evidence="9" id="KW-0508">mRNA splicing</keyword>
<dbReference type="PROSITE" id="PS50103">
    <property type="entry name" value="ZF_C3H1"/>
    <property type="match status" value="2"/>
</dbReference>
<evidence type="ECO:0000256" key="12">
    <source>
        <dbReference type="PROSITE-ProRule" id="PRU00723"/>
    </source>
</evidence>
<keyword evidence="8" id="KW-0238">DNA-binding</keyword>
<protein>
    <submittedName>
        <fullName evidence="16">Uncharacterized protein</fullName>
    </submittedName>
</protein>
<dbReference type="InterPro" id="IPR000571">
    <property type="entry name" value="Znf_CCCH"/>
</dbReference>
<dbReference type="GO" id="GO:0089701">
    <property type="term" value="C:U2AF complex"/>
    <property type="evidence" value="ECO:0000318"/>
    <property type="project" value="GO_Central"/>
</dbReference>
<dbReference type="InParanoid" id="D8T1Z0"/>
<dbReference type="GO" id="GO:0000398">
    <property type="term" value="P:mRNA splicing, via spliceosome"/>
    <property type="evidence" value="ECO:0000318"/>
    <property type="project" value="GO_Central"/>
</dbReference>
<feature type="zinc finger region" description="C3H1-type" evidence="12">
    <location>
        <begin position="11"/>
        <end position="39"/>
    </location>
</feature>
<keyword evidence="17" id="KW-1185">Reference proteome</keyword>
<evidence type="ECO:0000256" key="9">
    <source>
        <dbReference type="ARBA" id="ARBA00023187"/>
    </source>
</evidence>
<evidence type="ECO:0000259" key="14">
    <source>
        <dbReference type="PROSITE" id="PS50102"/>
    </source>
</evidence>
<reference evidence="16 17" key="1">
    <citation type="journal article" date="2011" name="Science">
        <title>The Selaginella genome identifies genetic changes associated with the evolution of vascular plants.</title>
        <authorList>
            <person name="Banks J.A."/>
            <person name="Nishiyama T."/>
            <person name="Hasebe M."/>
            <person name="Bowman J.L."/>
            <person name="Gribskov M."/>
            <person name="dePamphilis C."/>
            <person name="Albert V.A."/>
            <person name="Aono N."/>
            <person name="Aoyama T."/>
            <person name="Ambrose B.A."/>
            <person name="Ashton N.W."/>
            <person name="Axtell M.J."/>
            <person name="Barker E."/>
            <person name="Barker M.S."/>
            <person name="Bennetzen J.L."/>
            <person name="Bonawitz N.D."/>
            <person name="Chapple C."/>
            <person name="Cheng C."/>
            <person name="Correa L.G."/>
            <person name="Dacre M."/>
            <person name="DeBarry J."/>
            <person name="Dreyer I."/>
            <person name="Elias M."/>
            <person name="Engstrom E.M."/>
            <person name="Estelle M."/>
            <person name="Feng L."/>
            <person name="Finet C."/>
            <person name="Floyd S.K."/>
            <person name="Frommer W.B."/>
            <person name="Fujita T."/>
            <person name="Gramzow L."/>
            <person name="Gutensohn M."/>
            <person name="Harholt J."/>
            <person name="Hattori M."/>
            <person name="Heyl A."/>
            <person name="Hirai T."/>
            <person name="Hiwatashi Y."/>
            <person name="Ishikawa M."/>
            <person name="Iwata M."/>
            <person name="Karol K.G."/>
            <person name="Koehler B."/>
            <person name="Kolukisaoglu U."/>
            <person name="Kubo M."/>
            <person name="Kurata T."/>
            <person name="Lalonde S."/>
            <person name="Li K."/>
            <person name="Li Y."/>
            <person name="Litt A."/>
            <person name="Lyons E."/>
            <person name="Manning G."/>
            <person name="Maruyama T."/>
            <person name="Michael T.P."/>
            <person name="Mikami K."/>
            <person name="Miyazaki S."/>
            <person name="Morinaga S."/>
            <person name="Murata T."/>
            <person name="Mueller-Roeber B."/>
            <person name="Nelson D.R."/>
            <person name="Obara M."/>
            <person name="Oguri Y."/>
            <person name="Olmstead R.G."/>
            <person name="Onodera N."/>
            <person name="Petersen B.L."/>
            <person name="Pils B."/>
            <person name="Prigge M."/>
            <person name="Rensing S.A."/>
            <person name="Riano-Pachon D.M."/>
            <person name="Roberts A.W."/>
            <person name="Sato Y."/>
            <person name="Scheller H.V."/>
            <person name="Schulz B."/>
            <person name="Schulz C."/>
            <person name="Shakirov E.V."/>
            <person name="Shibagaki N."/>
            <person name="Shinohara N."/>
            <person name="Shippen D.E."/>
            <person name="Soerensen I."/>
            <person name="Sotooka R."/>
            <person name="Sugimoto N."/>
            <person name="Sugita M."/>
            <person name="Sumikawa N."/>
            <person name="Tanurdzic M."/>
            <person name="Theissen G."/>
            <person name="Ulvskov P."/>
            <person name="Wakazuki S."/>
            <person name="Weng J.K."/>
            <person name="Willats W.W."/>
            <person name="Wipf D."/>
            <person name="Wolf P.G."/>
            <person name="Yang L."/>
            <person name="Zimmer A.D."/>
            <person name="Zhu Q."/>
            <person name="Mitros T."/>
            <person name="Hellsten U."/>
            <person name="Loque D."/>
            <person name="Otillar R."/>
            <person name="Salamov A."/>
            <person name="Schmutz J."/>
            <person name="Shapiro H."/>
            <person name="Lindquist E."/>
            <person name="Lucas S."/>
            <person name="Rokhsar D."/>
            <person name="Grigoriev I.V."/>
        </authorList>
    </citation>
    <scope>NUCLEOTIDE SEQUENCE [LARGE SCALE GENOMIC DNA]</scope>
</reference>
<evidence type="ECO:0000256" key="3">
    <source>
        <dbReference type="ARBA" id="ARBA00022723"/>
    </source>
</evidence>
<dbReference type="Proteomes" id="UP000001514">
    <property type="component" value="Unassembled WGS sequence"/>
</dbReference>
<dbReference type="FunFam" id="3.30.70.330:FF:000122">
    <property type="entry name" value="Splicing factor U2AF small subunit"/>
    <property type="match status" value="1"/>
</dbReference>
<feature type="region of interest" description="Disordered" evidence="13">
    <location>
        <begin position="183"/>
        <end position="217"/>
    </location>
</feature>
<keyword evidence="6 12" id="KW-0862">Zinc</keyword>
<accession>D8T1Z0</accession>
<dbReference type="CDD" id="cd12539">
    <property type="entry name" value="RRM_U2AF35B"/>
    <property type="match status" value="1"/>
</dbReference>
<evidence type="ECO:0000313" key="17">
    <source>
        <dbReference type="Proteomes" id="UP000001514"/>
    </source>
</evidence>
<evidence type="ECO:0000256" key="13">
    <source>
        <dbReference type="SAM" id="MobiDB-lite"/>
    </source>
</evidence>
<keyword evidence="2" id="KW-0507">mRNA processing</keyword>
<evidence type="ECO:0000256" key="2">
    <source>
        <dbReference type="ARBA" id="ARBA00022664"/>
    </source>
</evidence>